<dbReference type="AlphaFoldDB" id="A0A0A1TRV4"/>
<dbReference type="PANTHER" id="PTHR38115">
    <property type="entry name" value="LIPOCALIN-LIKE DOMAIN-CONTAINING PROTEIN"/>
    <property type="match status" value="1"/>
</dbReference>
<dbReference type="PANTHER" id="PTHR38115:SF1">
    <property type="entry name" value="LIPOCALIN-LIKE DOMAIN-CONTAINING PROTEIN"/>
    <property type="match status" value="1"/>
</dbReference>
<dbReference type="InterPro" id="IPR053037">
    <property type="entry name" value="Pericyclase_pydY-like"/>
</dbReference>
<dbReference type="Gene3D" id="2.40.128.20">
    <property type="match status" value="1"/>
</dbReference>
<evidence type="ECO:0008006" key="3">
    <source>
        <dbReference type="Google" id="ProtNLM"/>
    </source>
</evidence>
<evidence type="ECO:0000313" key="2">
    <source>
        <dbReference type="Proteomes" id="UP000039046"/>
    </source>
</evidence>
<gene>
    <name evidence="1" type="ORF">VHEMI09636</name>
</gene>
<name>A0A0A1TRV4_9HYPO</name>
<dbReference type="Proteomes" id="UP000039046">
    <property type="component" value="Unassembled WGS sequence"/>
</dbReference>
<accession>A0A0A1TRV4</accession>
<reference evidence="1 2" key="1">
    <citation type="journal article" date="2015" name="Genome Announc.">
        <title>Draft Genome Sequence and Gene Annotation of the Entomopathogenic Fungus Verticillium hemipterigenum.</title>
        <authorList>
            <person name="Horn F."/>
            <person name="Habel A."/>
            <person name="Scharf D.H."/>
            <person name="Dworschak J."/>
            <person name="Brakhage A.A."/>
            <person name="Guthke R."/>
            <person name="Hertweck C."/>
            <person name="Linde J."/>
        </authorList>
    </citation>
    <scope>NUCLEOTIDE SEQUENCE [LARGE SCALE GENOMIC DNA]</scope>
</reference>
<dbReference type="EMBL" id="CDHN01000006">
    <property type="protein sequence ID" value="CEJ94082.1"/>
    <property type="molecule type" value="Genomic_DNA"/>
</dbReference>
<proteinExistence type="predicted"/>
<organism evidence="1 2">
    <name type="scientific">[Torrubiella] hemipterigena</name>
    <dbReference type="NCBI Taxonomy" id="1531966"/>
    <lineage>
        <taxon>Eukaryota</taxon>
        <taxon>Fungi</taxon>
        <taxon>Dikarya</taxon>
        <taxon>Ascomycota</taxon>
        <taxon>Pezizomycotina</taxon>
        <taxon>Sordariomycetes</taxon>
        <taxon>Hypocreomycetidae</taxon>
        <taxon>Hypocreales</taxon>
        <taxon>Clavicipitaceae</taxon>
        <taxon>Clavicipitaceae incertae sedis</taxon>
        <taxon>'Torrubiella' clade</taxon>
    </lineage>
</organism>
<keyword evidence="2" id="KW-1185">Reference proteome</keyword>
<dbReference type="SUPFAM" id="SSF50814">
    <property type="entry name" value="Lipocalins"/>
    <property type="match status" value="1"/>
</dbReference>
<evidence type="ECO:0000313" key="1">
    <source>
        <dbReference type="EMBL" id="CEJ94082.1"/>
    </source>
</evidence>
<protein>
    <recommendedName>
        <fullName evidence="3">LCCL domain-containing protein</fullName>
    </recommendedName>
</protein>
<dbReference type="InterPro" id="IPR012674">
    <property type="entry name" value="Calycin"/>
</dbReference>
<dbReference type="HOGENOM" id="CLU_088979_2_0_1"/>
<sequence length="182" mass="20340">MAAPAEKTVQDLNGKWTINSSLSGSSDAILKMQGVNWLTRKVIGMATITMNIKQSIDEDTKDMKLNIENQPSGGMPASQENRVLNWTPVELNHPLFGNIRGKSRQIKLADLDDAYLKSGWEEGTEDLLQFYTEHLDKAGVVTQQIVGFMIVDGVRRQARQVLVTSGDDRLEIRLVYDYLGSE</sequence>
<dbReference type="OrthoDB" id="425354at2759"/>